<dbReference type="PANTHER" id="PTHR46540:SF1">
    <property type="entry name" value="TETRATRICOPEPTIDE REPEAT PROTEIN 12"/>
    <property type="match status" value="1"/>
</dbReference>
<reference evidence="1" key="2">
    <citation type="submission" date="2025-08" db="UniProtKB">
        <authorList>
            <consortium name="Ensembl"/>
        </authorList>
    </citation>
    <scope>IDENTIFICATION</scope>
</reference>
<dbReference type="Proteomes" id="UP000007875">
    <property type="component" value="Unassembled WGS sequence"/>
</dbReference>
<evidence type="ECO:0000313" key="1">
    <source>
        <dbReference type="Ensembl" id="ENSCSAVP00000008021.1"/>
    </source>
</evidence>
<name>H2YRR1_CIOSA</name>
<dbReference type="HOGENOM" id="CLU_956313_0_0_1"/>
<dbReference type="InterPro" id="IPR011989">
    <property type="entry name" value="ARM-like"/>
</dbReference>
<accession>H2YRR1</accession>
<protein>
    <submittedName>
        <fullName evidence="1">Uncharacterized protein</fullName>
    </submittedName>
</protein>
<sequence>MLPAFTEHLNDVGTADYEALMLRMRCIVQLTEHQTICYVVAHSNKVMENISAALERCVKSIKSGLSNPCAMEETLQLTAKIIRLKRISPFCESLALLLHSVVIKSKETGLLTKCLSVMSLCMEGSVERTKAVYDAHGNGLVKQLYKLMKHSDFAVVTYSLKIMCFIGQSFHAAIEYYTTLDKDYTVLRHLLMNSNSEGTSYVNQSHAAMLFGVIAQLPNGLEPILRVNKHGDLVRHLLVLCRDSNSKHCKANCAITLGKMAQGNTRFLEELRKHDGINILARNKPPEELLE</sequence>
<evidence type="ECO:0000313" key="2">
    <source>
        <dbReference type="Proteomes" id="UP000007875"/>
    </source>
</evidence>
<dbReference type="InterPro" id="IPR016024">
    <property type="entry name" value="ARM-type_fold"/>
</dbReference>
<dbReference type="GO" id="GO:0005737">
    <property type="term" value="C:cytoplasm"/>
    <property type="evidence" value="ECO:0007669"/>
    <property type="project" value="TreeGrafter"/>
</dbReference>
<dbReference type="GO" id="GO:0005813">
    <property type="term" value="C:centrosome"/>
    <property type="evidence" value="ECO:0007669"/>
    <property type="project" value="TreeGrafter"/>
</dbReference>
<dbReference type="GO" id="GO:0070286">
    <property type="term" value="P:axonemal dynein complex assembly"/>
    <property type="evidence" value="ECO:0007669"/>
    <property type="project" value="TreeGrafter"/>
</dbReference>
<reference evidence="2" key="1">
    <citation type="submission" date="2003-08" db="EMBL/GenBank/DDBJ databases">
        <authorList>
            <person name="Birren B."/>
            <person name="Nusbaum C."/>
            <person name="Abebe A."/>
            <person name="Abouelleil A."/>
            <person name="Adekoya E."/>
            <person name="Ait-zahra M."/>
            <person name="Allen N."/>
            <person name="Allen T."/>
            <person name="An P."/>
            <person name="Anderson M."/>
            <person name="Anderson S."/>
            <person name="Arachchi H."/>
            <person name="Armbruster J."/>
            <person name="Bachantsang P."/>
            <person name="Baldwin J."/>
            <person name="Barry A."/>
            <person name="Bayul T."/>
            <person name="Blitshsteyn B."/>
            <person name="Bloom T."/>
            <person name="Blye J."/>
            <person name="Boguslavskiy L."/>
            <person name="Borowsky M."/>
            <person name="Boukhgalter B."/>
            <person name="Brunache A."/>
            <person name="Butler J."/>
            <person name="Calixte N."/>
            <person name="Calvo S."/>
            <person name="Camarata J."/>
            <person name="Campo K."/>
            <person name="Chang J."/>
            <person name="Cheshatsang Y."/>
            <person name="Citroen M."/>
            <person name="Collymore A."/>
            <person name="Considine T."/>
            <person name="Cook A."/>
            <person name="Cooke P."/>
            <person name="Corum B."/>
            <person name="Cuomo C."/>
            <person name="David R."/>
            <person name="Dawoe T."/>
            <person name="Degray S."/>
            <person name="Dodge S."/>
            <person name="Dooley K."/>
            <person name="Dorje P."/>
            <person name="Dorjee K."/>
            <person name="Dorris L."/>
            <person name="Duffey N."/>
            <person name="Dupes A."/>
            <person name="Elkins T."/>
            <person name="Engels R."/>
            <person name="Erickson J."/>
            <person name="Farina A."/>
            <person name="Faro S."/>
            <person name="Ferreira P."/>
            <person name="Fischer H."/>
            <person name="Fitzgerald M."/>
            <person name="Foley K."/>
            <person name="Gage D."/>
            <person name="Galagan J."/>
            <person name="Gearin G."/>
            <person name="Gnerre S."/>
            <person name="Gnirke A."/>
            <person name="Goyette A."/>
            <person name="Graham J."/>
            <person name="Grandbois E."/>
            <person name="Gyaltsen K."/>
            <person name="Hafez N."/>
            <person name="Hagopian D."/>
            <person name="Hagos B."/>
            <person name="Hall J."/>
            <person name="Hatcher B."/>
            <person name="Heller A."/>
            <person name="Higgins H."/>
            <person name="Honan T."/>
            <person name="Horn A."/>
            <person name="Houde N."/>
            <person name="Hughes L."/>
            <person name="Hulme W."/>
            <person name="Husby E."/>
            <person name="Iliev I."/>
            <person name="Jaffe D."/>
            <person name="Jones C."/>
            <person name="Kamal M."/>
            <person name="Kamat A."/>
            <person name="Kamvysselis M."/>
            <person name="Karlsson E."/>
            <person name="Kells C."/>
            <person name="Kieu A."/>
            <person name="Kisner P."/>
            <person name="Kodira C."/>
            <person name="Kulbokas E."/>
            <person name="Labutti K."/>
            <person name="Lama D."/>
            <person name="Landers T."/>
            <person name="Leger J."/>
            <person name="Levine S."/>
            <person name="Lewis D."/>
            <person name="Lewis T."/>
            <person name="Lindblad-toh K."/>
            <person name="Liu X."/>
            <person name="Lokyitsang T."/>
            <person name="Lokyitsang Y."/>
            <person name="Lucien O."/>
            <person name="Lui A."/>
            <person name="Ma L.J."/>
            <person name="Mabbitt R."/>
            <person name="Macdonald J."/>
            <person name="Maclean C."/>
            <person name="Major J."/>
            <person name="Manning J."/>
            <person name="Marabella R."/>
            <person name="Maru K."/>
            <person name="Matthews C."/>
            <person name="Mauceli E."/>
            <person name="Mccarthy M."/>
            <person name="Mcdonough S."/>
            <person name="Mcghee T."/>
            <person name="Meldrim J."/>
            <person name="Meneus L."/>
            <person name="Mesirov J."/>
            <person name="Mihalev A."/>
            <person name="Mihova T."/>
            <person name="Mikkelsen T."/>
            <person name="Mlenga V."/>
            <person name="Moru K."/>
            <person name="Mozes J."/>
            <person name="Mulrain L."/>
            <person name="Munson G."/>
            <person name="Naylor J."/>
            <person name="Newes C."/>
            <person name="Nguyen C."/>
            <person name="Nguyen N."/>
            <person name="Nguyen T."/>
            <person name="Nicol R."/>
            <person name="Nielsen C."/>
            <person name="Nizzari M."/>
            <person name="Norbu C."/>
            <person name="Norbu N."/>
            <person name="O'donnell P."/>
            <person name="Okoawo O."/>
            <person name="O'leary S."/>
            <person name="Omotosho B."/>
            <person name="O'neill K."/>
            <person name="Osman S."/>
            <person name="Parker S."/>
            <person name="Perrin D."/>
            <person name="Phunkhang P."/>
            <person name="Piqani B."/>
            <person name="Purcell S."/>
            <person name="Rachupka T."/>
            <person name="Ramasamy U."/>
            <person name="Rameau R."/>
            <person name="Ray V."/>
            <person name="Raymond C."/>
            <person name="Retta R."/>
            <person name="Richardson S."/>
            <person name="Rise C."/>
            <person name="Rodriguez J."/>
            <person name="Rogers J."/>
            <person name="Rogov P."/>
            <person name="Rutman M."/>
            <person name="Schupbach R."/>
            <person name="Seaman C."/>
            <person name="Settipalli S."/>
            <person name="Sharpe T."/>
            <person name="Sheridan J."/>
            <person name="Sherpa N."/>
            <person name="Shi J."/>
            <person name="Smirnov S."/>
            <person name="Smith C."/>
            <person name="Sougnez C."/>
            <person name="Spencer B."/>
            <person name="Stalker J."/>
            <person name="Stange-thomann N."/>
            <person name="Stavropoulos S."/>
            <person name="Stetson K."/>
            <person name="Stone C."/>
            <person name="Stone S."/>
            <person name="Stubbs M."/>
            <person name="Talamas J."/>
            <person name="Tchuinga P."/>
            <person name="Tenzing P."/>
            <person name="Tesfaye S."/>
            <person name="Theodore J."/>
            <person name="Thoulutsang Y."/>
            <person name="Topham K."/>
            <person name="Towey S."/>
            <person name="Tsamla T."/>
            <person name="Tsomo N."/>
            <person name="Vallee D."/>
            <person name="Vassiliev H."/>
            <person name="Venkataraman V."/>
            <person name="Vinson J."/>
            <person name="Vo A."/>
            <person name="Wade C."/>
            <person name="Wang S."/>
            <person name="Wangchuk T."/>
            <person name="Wangdi T."/>
            <person name="Whittaker C."/>
            <person name="Wilkinson J."/>
            <person name="Wu Y."/>
            <person name="Wyman D."/>
            <person name="Yadav S."/>
            <person name="Yang S."/>
            <person name="Yang X."/>
            <person name="Yeager S."/>
            <person name="Yee E."/>
            <person name="Young G."/>
            <person name="Zainoun J."/>
            <person name="Zembeck L."/>
            <person name="Zimmer A."/>
            <person name="Zody M."/>
            <person name="Lander E."/>
        </authorList>
    </citation>
    <scope>NUCLEOTIDE SEQUENCE [LARGE SCALE GENOMIC DNA]</scope>
</reference>
<dbReference type="GO" id="GO:0007288">
    <property type="term" value="P:sperm axoneme assembly"/>
    <property type="evidence" value="ECO:0007669"/>
    <property type="project" value="TreeGrafter"/>
</dbReference>
<dbReference type="SUPFAM" id="SSF48371">
    <property type="entry name" value="ARM repeat"/>
    <property type="match status" value="1"/>
</dbReference>
<dbReference type="eggNOG" id="KOG0548">
    <property type="taxonomic scope" value="Eukaryota"/>
</dbReference>
<dbReference type="InterPro" id="IPR043195">
    <property type="entry name" value="TTC12"/>
</dbReference>
<dbReference type="STRING" id="51511.ENSCSAVP00000008021"/>
<dbReference type="Gene3D" id="1.25.10.10">
    <property type="entry name" value="Leucine-rich Repeat Variant"/>
    <property type="match status" value="1"/>
</dbReference>
<dbReference type="PANTHER" id="PTHR46540">
    <property type="entry name" value="TETRATRICOPEPTIDE REPEAT PROTEIN 12"/>
    <property type="match status" value="1"/>
</dbReference>
<dbReference type="AlphaFoldDB" id="H2YRR1"/>
<proteinExistence type="predicted"/>
<dbReference type="Ensembl" id="ENSCSAVT00000008127.1">
    <property type="protein sequence ID" value="ENSCSAVP00000008021.1"/>
    <property type="gene ID" value="ENSCSAVG00000004777.1"/>
</dbReference>
<keyword evidence="2" id="KW-1185">Reference proteome</keyword>
<dbReference type="InParanoid" id="H2YRR1"/>
<reference evidence="1" key="3">
    <citation type="submission" date="2025-09" db="UniProtKB">
        <authorList>
            <consortium name="Ensembl"/>
        </authorList>
    </citation>
    <scope>IDENTIFICATION</scope>
</reference>
<organism evidence="1 2">
    <name type="scientific">Ciona savignyi</name>
    <name type="common">Pacific transparent sea squirt</name>
    <dbReference type="NCBI Taxonomy" id="51511"/>
    <lineage>
        <taxon>Eukaryota</taxon>
        <taxon>Metazoa</taxon>
        <taxon>Chordata</taxon>
        <taxon>Tunicata</taxon>
        <taxon>Ascidiacea</taxon>
        <taxon>Phlebobranchia</taxon>
        <taxon>Cionidae</taxon>
        <taxon>Ciona</taxon>
    </lineage>
</organism>